<reference evidence="1" key="1">
    <citation type="submission" date="2021-04" db="EMBL/GenBank/DDBJ databases">
        <title>Draft genome of Fusarium avenaceum strain F156N33, isolated from an atmospheric sample in Virginia.</title>
        <authorList>
            <person name="Yang S."/>
            <person name="Vinatzer B.A."/>
            <person name="Coleman J."/>
        </authorList>
    </citation>
    <scope>NUCLEOTIDE SEQUENCE</scope>
    <source>
        <strain evidence="1">F156N33</strain>
    </source>
</reference>
<dbReference type="EMBL" id="JAGPUO010000043">
    <property type="protein sequence ID" value="KAG5654895.1"/>
    <property type="molecule type" value="Genomic_DNA"/>
</dbReference>
<name>A0A9P7GWX3_9HYPO</name>
<protein>
    <submittedName>
        <fullName evidence="1">Uncharacterized protein</fullName>
    </submittedName>
</protein>
<dbReference type="InterPro" id="IPR024079">
    <property type="entry name" value="MetalloPept_cat_dom_sf"/>
</dbReference>
<organism evidence="1 2">
    <name type="scientific">Fusarium avenaceum</name>
    <dbReference type="NCBI Taxonomy" id="40199"/>
    <lineage>
        <taxon>Eukaryota</taxon>
        <taxon>Fungi</taxon>
        <taxon>Dikarya</taxon>
        <taxon>Ascomycota</taxon>
        <taxon>Pezizomycotina</taxon>
        <taxon>Sordariomycetes</taxon>
        <taxon>Hypocreomycetidae</taxon>
        <taxon>Hypocreales</taxon>
        <taxon>Nectriaceae</taxon>
        <taxon>Fusarium</taxon>
        <taxon>Fusarium tricinctum species complex</taxon>
    </lineage>
</organism>
<evidence type="ECO:0000313" key="1">
    <source>
        <dbReference type="EMBL" id="KAG5654895.1"/>
    </source>
</evidence>
<accession>A0A9P7GWX3</accession>
<dbReference type="GO" id="GO:0008237">
    <property type="term" value="F:metallopeptidase activity"/>
    <property type="evidence" value="ECO:0007669"/>
    <property type="project" value="InterPro"/>
</dbReference>
<evidence type="ECO:0000313" key="2">
    <source>
        <dbReference type="Proteomes" id="UP000782241"/>
    </source>
</evidence>
<sequence>MHKYNLTNADGELGVLATRLVGWEGCGDWDSPKREAIYSGWQQSWKVMDAVQGKNINFNEMAALEYLAPSFENEHEQGAIKKIFDTVATVRGGSNLNPFKWSLHVRCDDPAKRCACVPNTMSAYSTNRDSKSGYARINFCPRYFEQPDLDKVVRDNSNKSLPIKHRANLNNYERNKGRVWFHELLHIDWASGVDTANHITDLFAMFSTASGEVLKLKIHGPALTKGLGNSKLDPARWIKKNADSLTMFAMAKTVQKAIGKYPHLPFATTLERVDEIPALAPGLLSTDGVIIDRQEKMTVFSPTDQRECQESDDEDRRGDLSDVVPFNSSAWFMDDSQYPDDYKRQMRGWLADAYPRQNRVRIVLMQTAAGPQWMVFQDTPDDAIVDFCSAKILAMAVVEGDQDNLKFPTELPAFDAHGAKECVYSGSFDVVRGLTCKDGPSDIRCWQDFDWGTMSICDGGQYMLGIKCDWK</sequence>
<dbReference type="AlphaFoldDB" id="A0A9P7GWX3"/>
<dbReference type="Proteomes" id="UP000782241">
    <property type="component" value="Unassembled WGS sequence"/>
</dbReference>
<comment type="caution">
    <text evidence="1">The sequence shown here is derived from an EMBL/GenBank/DDBJ whole genome shotgun (WGS) entry which is preliminary data.</text>
</comment>
<gene>
    <name evidence="1" type="ORF">KAF25_005852</name>
</gene>
<dbReference type="Gene3D" id="3.40.390.10">
    <property type="entry name" value="Collagenase (Catalytic Domain)"/>
    <property type="match status" value="1"/>
</dbReference>
<keyword evidence="2" id="KW-1185">Reference proteome</keyword>
<proteinExistence type="predicted"/>